<organism evidence="2 3">
    <name type="scientific">Mucilaginibacter gynuensis</name>
    <dbReference type="NCBI Taxonomy" id="1302236"/>
    <lineage>
        <taxon>Bacteria</taxon>
        <taxon>Pseudomonadati</taxon>
        <taxon>Bacteroidota</taxon>
        <taxon>Sphingobacteriia</taxon>
        <taxon>Sphingobacteriales</taxon>
        <taxon>Sphingobacteriaceae</taxon>
        <taxon>Mucilaginibacter</taxon>
    </lineage>
</organism>
<name>A0ABP8HAI1_9SPHI</name>
<dbReference type="EMBL" id="BAABFT010000017">
    <property type="protein sequence ID" value="GAA4336650.1"/>
    <property type="molecule type" value="Genomic_DNA"/>
</dbReference>
<gene>
    <name evidence="2" type="ORF">GCM10023149_45680</name>
</gene>
<protein>
    <submittedName>
        <fullName evidence="2">Uncharacterized protein</fullName>
    </submittedName>
</protein>
<accession>A0ABP8HAI1</accession>
<keyword evidence="1" id="KW-0472">Membrane</keyword>
<reference evidence="3" key="1">
    <citation type="journal article" date="2019" name="Int. J. Syst. Evol. Microbiol.">
        <title>The Global Catalogue of Microorganisms (GCM) 10K type strain sequencing project: providing services to taxonomists for standard genome sequencing and annotation.</title>
        <authorList>
            <consortium name="The Broad Institute Genomics Platform"/>
            <consortium name="The Broad Institute Genome Sequencing Center for Infectious Disease"/>
            <person name="Wu L."/>
            <person name="Ma J."/>
        </authorList>
    </citation>
    <scope>NUCLEOTIDE SEQUENCE [LARGE SCALE GENOMIC DNA]</scope>
    <source>
        <strain evidence="3">JCM 17705</strain>
    </source>
</reference>
<evidence type="ECO:0000313" key="2">
    <source>
        <dbReference type="EMBL" id="GAA4336650.1"/>
    </source>
</evidence>
<proteinExistence type="predicted"/>
<dbReference type="Proteomes" id="UP001500582">
    <property type="component" value="Unassembled WGS sequence"/>
</dbReference>
<comment type="caution">
    <text evidence="2">The sequence shown here is derived from an EMBL/GenBank/DDBJ whole genome shotgun (WGS) entry which is preliminary data.</text>
</comment>
<feature type="transmembrane region" description="Helical" evidence="1">
    <location>
        <begin position="90"/>
        <end position="110"/>
    </location>
</feature>
<dbReference type="Pfam" id="PF10067">
    <property type="entry name" value="DUF2306"/>
    <property type="match status" value="1"/>
</dbReference>
<keyword evidence="3" id="KW-1185">Reference proteome</keyword>
<evidence type="ECO:0000256" key="1">
    <source>
        <dbReference type="SAM" id="Phobius"/>
    </source>
</evidence>
<feature type="transmembrane region" description="Helical" evidence="1">
    <location>
        <begin position="116"/>
        <end position="137"/>
    </location>
</feature>
<feature type="transmembrane region" description="Helical" evidence="1">
    <location>
        <begin position="26"/>
        <end position="47"/>
    </location>
</feature>
<sequence>MLAGFTQFSAYILKHHCQLHRVIGKIYVYDIFINFPVGLLMGIYANGLLPSKTAFVILDCLWFWFTYKAVIEVKKGNITAHKQYMIRSYALTLSAVTLRCWKIVILSITYVDPLHLYMIDAWLGFVPNLLFAEWLIGRKKRHYRSIRKLYNITK</sequence>
<keyword evidence="1" id="KW-1133">Transmembrane helix</keyword>
<keyword evidence="1" id="KW-0812">Transmembrane</keyword>
<evidence type="ECO:0000313" key="3">
    <source>
        <dbReference type="Proteomes" id="UP001500582"/>
    </source>
</evidence>
<dbReference type="InterPro" id="IPR018750">
    <property type="entry name" value="DUF2306_membrane"/>
</dbReference>